<dbReference type="eggNOG" id="ENOG502S69Z">
    <property type="taxonomic scope" value="Eukaryota"/>
</dbReference>
<proteinExistence type="predicted"/>
<organism evidence="1 2">
    <name type="scientific">Rhodnius prolixus</name>
    <name type="common">Triatomid bug</name>
    <dbReference type="NCBI Taxonomy" id="13249"/>
    <lineage>
        <taxon>Eukaryota</taxon>
        <taxon>Metazoa</taxon>
        <taxon>Ecdysozoa</taxon>
        <taxon>Arthropoda</taxon>
        <taxon>Hexapoda</taxon>
        <taxon>Insecta</taxon>
        <taxon>Pterygota</taxon>
        <taxon>Neoptera</taxon>
        <taxon>Paraneoptera</taxon>
        <taxon>Hemiptera</taxon>
        <taxon>Heteroptera</taxon>
        <taxon>Panheteroptera</taxon>
        <taxon>Cimicomorpha</taxon>
        <taxon>Reduviidae</taxon>
        <taxon>Triatominae</taxon>
        <taxon>Rhodnius</taxon>
    </lineage>
</organism>
<dbReference type="Gene3D" id="2.60.40.10">
    <property type="entry name" value="Immunoglobulins"/>
    <property type="match status" value="1"/>
</dbReference>
<dbReference type="InterPro" id="IPR036179">
    <property type="entry name" value="Ig-like_dom_sf"/>
</dbReference>
<dbReference type="EnsemblMetazoa" id="RPRC010551-RA">
    <property type="protein sequence ID" value="RPRC010551-PA"/>
    <property type="gene ID" value="RPRC010551"/>
</dbReference>
<accession>T1I2N2</accession>
<protein>
    <submittedName>
        <fullName evidence="1">Uncharacterized protein</fullName>
    </submittedName>
</protein>
<name>T1I2N2_RHOPR</name>
<dbReference type="STRING" id="13249.T1I2N2"/>
<dbReference type="SUPFAM" id="SSF48726">
    <property type="entry name" value="Immunoglobulin"/>
    <property type="match status" value="1"/>
</dbReference>
<dbReference type="AlphaFoldDB" id="T1I2N2"/>
<sequence length="102" mass="11503">VLVLGNMDIYYYLVLLHAGFKDGRPYPWTGDVSSFIVYPESANQTVYTQSLSTGDAGNYTCRIHNDTLQVEHNTELKVFGKFSSLNISYLVLEKMGVVIVLY</sequence>
<dbReference type="InterPro" id="IPR013783">
    <property type="entry name" value="Ig-like_fold"/>
</dbReference>
<reference evidence="1" key="1">
    <citation type="submission" date="2015-05" db="UniProtKB">
        <authorList>
            <consortium name="EnsemblMetazoa"/>
        </authorList>
    </citation>
    <scope>IDENTIFICATION</scope>
</reference>
<dbReference type="VEuPathDB" id="VectorBase:RPRC010551"/>
<dbReference type="EMBL" id="ACPB03029710">
    <property type="status" value="NOT_ANNOTATED_CDS"/>
    <property type="molecule type" value="Genomic_DNA"/>
</dbReference>
<evidence type="ECO:0000313" key="1">
    <source>
        <dbReference type="EnsemblMetazoa" id="RPRC010551-PA"/>
    </source>
</evidence>
<keyword evidence="2" id="KW-1185">Reference proteome</keyword>
<dbReference type="InParanoid" id="T1I2N2"/>
<evidence type="ECO:0000313" key="2">
    <source>
        <dbReference type="Proteomes" id="UP000015103"/>
    </source>
</evidence>
<dbReference type="Proteomes" id="UP000015103">
    <property type="component" value="Unassembled WGS sequence"/>
</dbReference>
<dbReference type="HOGENOM" id="CLU_2284518_0_0_1"/>